<dbReference type="GO" id="GO:0005886">
    <property type="term" value="C:plasma membrane"/>
    <property type="evidence" value="ECO:0007669"/>
    <property type="project" value="TreeGrafter"/>
</dbReference>
<dbReference type="GO" id="GO:0016747">
    <property type="term" value="F:acyltransferase activity, transferring groups other than amino-acyl groups"/>
    <property type="evidence" value="ECO:0007669"/>
    <property type="project" value="InterPro"/>
</dbReference>
<protein>
    <submittedName>
        <fullName evidence="7">RND family efflux transporter, MFP subunit</fullName>
    </submittedName>
</protein>
<dbReference type="GO" id="GO:0022857">
    <property type="term" value="F:transmembrane transporter activity"/>
    <property type="evidence" value="ECO:0007669"/>
    <property type="project" value="InterPro"/>
</dbReference>
<gene>
    <name evidence="7" type="ORF">SAMN04488509_101114</name>
</gene>
<evidence type="ECO:0000313" key="8">
    <source>
        <dbReference type="Proteomes" id="UP000199603"/>
    </source>
</evidence>
<dbReference type="InterPro" id="IPR058625">
    <property type="entry name" value="MdtA-like_BSH"/>
</dbReference>
<dbReference type="RefSeq" id="WP_091237592.1">
    <property type="nucleotide sequence ID" value="NZ_FNAG01000001.1"/>
</dbReference>
<dbReference type="AlphaFoldDB" id="A0A1G6RUZ2"/>
<dbReference type="NCBIfam" id="TIGR01730">
    <property type="entry name" value="RND_mfp"/>
    <property type="match status" value="1"/>
</dbReference>
<comment type="similarity">
    <text evidence="2">Belongs to the membrane fusion protein (MFP) (TC 8.A.1) family.</text>
</comment>
<dbReference type="Proteomes" id="UP000199603">
    <property type="component" value="Unassembled WGS sequence"/>
</dbReference>
<dbReference type="Pfam" id="PF25944">
    <property type="entry name" value="Beta-barrel_RND"/>
    <property type="match status" value="1"/>
</dbReference>
<dbReference type="EMBL" id="FNAG01000001">
    <property type="protein sequence ID" value="SDD08409.1"/>
    <property type="molecule type" value="Genomic_DNA"/>
</dbReference>
<dbReference type="InterPro" id="IPR058624">
    <property type="entry name" value="MdtA-like_HH"/>
</dbReference>
<dbReference type="PROSITE" id="PS51257">
    <property type="entry name" value="PROKAR_LIPOPROTEIN"/>
    <property type="match status" value="1"/>
</dbReference>
<dbReference type="InterPro" id="IPR020610">
    <property type="entry name" value="Thiolase_AS"/>
</dbReference>
<dbReference type="Pfam" id="PF25876">
    <property type="entry name" value="HH_MFP_RND"/>
    <property type="match status" value="1"/>
</dbReference>
<evidence type="ECO:0000256" key="3">
    <source>
        <dbReference type="SAM" id="Coils"/>
    </source>
</evidence>
<evidence type="ECO:0000256" key="1">
    <source>
        <dbReference type="ARBA" id="ARBA00004519"/>
    </source>
</evidence>
<evidence type="ECO:0000313" key="7">
    <source>
        <dbReference type="EMBL" id="SDD08409.1"/>
    </source>
</evidence>
<evidence type="ECO:0000256" key="2">
    <source>
        <dbReference type="ARBA" id="ARBA00009477"/>
    </source>
</evidence>
<dbReference type="GO" id="GO:0030313">
    <property type="term" value="C:cell envelope"/>
    <property type="evidence" value="ECO:0007669"/>
    <property type="project" value="UniProtKB-SubCell"/>
</dbReference>
<evidence type="ECO:0000259" key="6">
    <source>
        <dbReference type="Pfam" id="PF25944"/>
    </source>
</evidence>
<dbReference type="InterPro" id="IPR058626">
    <property type="entry name" value="MdtA-like_b-barrel"/>
</dbReference>
<evidence type="ECO:0000259" key="4">
    <source>
        <dbReference type="Pfam" id="PF25876"/>
    </source>
</evidence>
<dbReference type="OrthoDB" id="9816569at2"/>
<dbReference type="Gene3D" id="2.40.420.20">
    <property type="match status" value="1"/>
</dbReference>
<evidence type="ECO:0000259" key="5">
    <source>
        <dbReference type="Pfam" id="PF25917"/>
    </source>
</evidence>
<sequence length="419" mass="44779">MPAAPRFRIDPRLALAPLLIAVLAACSGGGGGPAMQMPPTEVNVATVVSKPVTEWDEFTGRIEAVEHIEIRPRVAGYLTGIHFAEGRSVKAGDLLFTIDDREYKAAVASARADLARAQARLALAETELKRSQALVEARAVSTGELETRQNEARQAEADVLASRARLEQAELNLGFTRITSPIDGRASVARLRVGNLVSPGEPVLTTVVSLDPVYVSFQGDERAYLRYQQLARSGDRESSRDAANPVRVGLADEQGFPHEGRMVFVDNAVNPATGTIYARAELPNPDGVFTPGLFARVQLLGERLEQALLVHPQAVLTDQDRRYVYVADQVTLPPEMGGNGQPYLGAVRKDVVLGPTIDGLVVVEQGLEADDRVVVNGMRKIFFPGAPVAPVEVPMDQPNTVTAAPAEAEASAAANAAEG</sequence>
<dbReference type="STRING" id="265719.SAMN04488509_101114"/>
<dbReference type="SUPFAM" id="SSF111369">
    <property type="entry name" value="HlyD-like secretion proteins"/>
    <property type="match status" value="1"/>
</dbReference>
<proteinExistence type="inferred from homology"/>
<dbReference type="PROSITE" id="PS00099">
    <property type="entry name" value="THIOLASE_3"/>
    <property type="match status" value="1"/>
</dbReference>
<accession>A0A1G6RUZ2</accession>
<feature type="domain" description="Multidrug resistance protein MdtA-like barrel-sandwich hybrid" evidence="5">
    <location>
        <begin position="67"/>
        <end position="206"/>
    </location>
</feature>
<organism evidence="7 8">
    <name type="scientific">Aquimonas voraii</name>
    <dbReference type="NCBI Taxonomy" id="265719"/>
    <lineage>
        <taxon>Bacteria</taxon>
        <taxon>Pseudomonadati</taxon>
        <taxon>Pseudomonadota</taxon>
        <taxon>Gammaproteobacteria</taxon>
        <taxon>Lysobacterales</taxon>
        <taxon>Lysobacteraceae</taxon>
        <taxon>Aquimonas</taxon>
    </lineage>
</organism>
<dbReference type="PANTHER" id="PTHR30158">
    <property type="entry name" value="ACRA/E-RELATED COMPONENT OF DRUG EFFLUX TRANSPORTER"/>
    <property type="match status" value="1"/>
</dbReference>
<feature type="coiled-coil region" evidence="3">
    <location>
        <begin position="107"/>
        <end position="172"/>
    </location>
</feature>
<keyword evidence="8" id="KW-1185">Reference proteome</keyword>
<reference evidence="7 8" key="1">
    <citation type="submission" date="2016-10" db="EMBL/GenBank/DDBJ databases">
        <authorList>
            <person name="de Groot N.N."/>
        </authorList>
    </citation>
    <scope>NUCLEOTIDE SEQUENCE [LARGE SCALE GENOMIC DNA]</scope>
    <source>
        <strain evidence="7 8">DSM 16957</strain>
    </source>
</reference>
<dbReference type="Gene3D" id="2.40.30.170">
    <property type="match status" value="1"/>
</dbReference>
<dbReference type="PANTHER" id="PTHR30158:SF26">
    <property type="entry name" value="RESISTANCE-NODULATION-CELL DIVISION (RND) MULTIDRUG EFFLUX MEMBRANE FUSION PROTEIN MEXE"/>
    <property type="match status" value="1"/>
</dbReference>
<feature type="domain" description="Multidrug resistance protein MdtA-like beta-barrel" evidence="6">
    <location>
        <begin position="212"/>
        <end position="299"/>
    </location>
</feature>
<name>A0A1G6RUZ2_9GAMM</name>
<dbReference type="Pfam" id="PF25917">
    <property type="entry name" value="BSH_RND"/>
    <property type="match status" value="1"/>
</dbReference>
<dbReference type="InterPro" id="IPR006143">
    <property type="entry name" value="RND_pump_MFP"/>
</dbReference>
<dbReference type="Gene3D" id="2.40.50.100">
    <property type="match status" value="1"/>
</dbReference>
<keyword evidence="3" id="KW-0175">Coiled coil</keyword>
<dbReference type="Gene3D" id="1.10.287.470">
    <property type="entry name" value="Helix hairpin bin"/>
    <property type="match status" value="1"/>
</dbReference>
<feature type="domain" description="Multidrug resistance protein MdtA-like alpha-helical hairpin" evidence="4">
    <location>
        <begin position="107"/>
        <end position="176"/>
    </location>
</feature>
<comment type="subcellular location">
    <subcellularLocation>
        <location evidence="1">Cell inner membrane</location>
        <topology evidence="1">Lipid-anchor</topology>
    </subcellularLocation>
</comment>
<dbReference type="GO" id="GO:0046677">
    <property type="term" value="P:response to antibiotic"/>
    <property type="evidence" value="ECO:0007669"/>
    <property type="project" value="TreeGrafter"/>
</dbReference>